<accession>A0ABV3U8H0</accession>
<sequence length="81" mass="8970">MLLNDAIALGENGSWLEAQVRVSPGTKIPSSKTQWFVMLRDTSNKSFVLADNDDQPIASEDMSALAELIRQIGLKEFTVFL</sequence>
<protein>
    <submittedName>
        <fullName evidence="1">Uncharacterized protein</fullName>
    </submittedName>
</protein>
<reference evidence="1 2" key="1">
    <citation type="journal article" date="2011" name="Int. J. Syst. Evol. Microbiol.">
        <title>Zhongshania antarctica gen. nov., sp. nov. and Zhongshania guokunii sp. nov., gammaproteobacteria respectively isolated from coastal attached (fast) ice and surface seawater of the Antarctic.</title>
        <authorList>
            <person name="Li H.J."/>
            <person name="Zhang X.Y."/>
            <person name="Chen C.X."/>
            <person name="Zhang Y.J."/>
            <person name="Gao Z.M."/>
            <person name="Yu Y."/>
            <person name="Chen X.L."/>
            <person name="Chen B."/>
            <person name="Zhang Y.Z."/>
        </authorList>
    </citation>
    <scope>NUCLEOTIDE SEQUENCE [LARGE SCALE GENOMIC DNA]</scope>
    <source>
        <strain evidence="1 2">ZS6-22T</strain>
    </source>
</reference>
<dbReference type="Proteomes" id="UP001557485">
    <property type="component" value="Unassembled WGS sequence"/>
</dbReference>
<evidence type="ECO:0000313" key="2">
    <source>
        <dbReference type="Proteomes" id="UP001557485"/>
    </source>
</evidence>
<keyword evidence="2" id="KW-1185">Reference proteome</keyword>
<evidence type="ECO:0000313" key="1">
    <source>
        <dbReference type="EMBL" id="MEX1669433.1"/>
    </source>
</evidence>
<dbReference type="RefSeq" id="WP_368381704.1">
    <property type="nucleotide sequence ID" value="NZ_JBFRYA010000008.1"/>
</dbReference>
<comment type="caution">
    <text evidence="1">The sequence shown here is derived from an EMBL/GenBank/DDBJ whole genome shotgun (WGS) entry which is preliminary data.</text>
</comment>
<proteinExistence type="predicted"/>
<name>A0ABV3U8H0_9GAMM</name>
<gene>
    <name evidence="1" type="ORF">AB4876_10960</name>
</gene>
<dbReference type="EMBL" id="JBFRYA010000008">
    <property type="protein sequence ID" value="MEX1669433.1"/>
    <property type="molecule type" value="Genomic_DNA"/>
</dbReference>
<organism evidence="1 2">
    <name type="scientific">Zhongshania guokunii</name>
    <dbReference type="NCBI Taxonomy" id="641783"/>
    <lineage>
        <taxon>Bacteria</taxon>
        <taxon>Pseudomonadati</taxon>
        <taxon>Pseudomonadota</taxon>
        <taxon>Gammaproteobacteria</taxon>
        <taxon>Cellvibrionales</taxon>
        <taxon>Spongiibacteraceae</taxon>
        <taxon>Zhongshania</taxon>
    </lineage>
</organism>